<reference evidence="2 3" key="1">
    <citation type="submission" date="2021-06" db="EMBL/GenBank/DDBJ databases">
        <title>Caerostris extrusa draft genome.</title>
        <authorList>
            <person name="Kono N."/>
            <person name="Arakawa K."/>
        </authorList>
    </citation>
    <scope>NUCLEOTIDE SEQUENCE [LARGE SCALE GENOMIC DNA]</scope>
</reference>
<evidence type="ECO:0000256" key="1">
    <source>
        <dbReference type="SAM" id="MobiDB-lite"/>
    </source>
</evidence>
<dbReference type="EMBL" id="BPLR01005957">
    <property type="protein sequence ID" value="GIY06409.1"/>
    <property type="molecule type" value="Genomic_DNA"/>
</dbReference>
<accession>A0AAV4QAG8</accession>
<feature type="region of interest" description="Disordered" evidence="1">
    <location>
        <begin position="1"/>
        <end position="31"/>
    </location>
</feature>
<proteinExistence type="predicted"/>
<feature type="compositionally biased region" description="Polar residues" evidence="1">
    <location>
        <begin position="1"/>
        <end position="20"/>
    </location>
</feature>
<name>A0AAV4QAG8_CAEEX</name>
<evidence type="ECO:0000313" key="3">
    <source>
        <dbReference type="Proteomes" id="UP001054945"/>
    </source>
</evidence>
<dbReference type="Proteomes" id="UP001054945">
    <property type="component" value="Unassembled WGS sequence"/>
</dbReference>
<gene>
    <name evidence="2" type="ORF">CEXT_150501</name>
</gene>
<sequence length="77" mass="8719">MPLPIAQNSEQPSSTSNSVRVDTGFSRRTPNRFRNKSCREELTFELTNFRVAGSQGTLSHEGIDSENRCLGRVFRFP</sequence>
<comment type="caution">
    <text evidence="2">The sequence shown here is derived from an EMBL/GenBank/DDBJ whole genome shotgun (WGS) entry which is preliminary data.</text>
</comment>
<organism evidence="2 3">
    <name type="scientific">Caerostris extrusa</name>
    <name type="common">Bark spider</name>
    <name type="synonym">Caerostris bankana</name>
    <dbReference type="NCBI Taxonomy" id="172846"/>
    <lineage>
        <taxon>Eukaryota</taxon>
        <taxon>Metazoa</taxon>
        <taxon>Ecdysozoa</taxon>
        <taxon>Arthropoda</taxon>
        <taxon>Chelicerata</taxon>
        <taxon>Arachnida</taxon>
        <taxon>Araneae</taxon>
        <taxon>Araneomorphae</taxon>
        <taxon>Entelegynae</taxon>
        <taxon>Araneoidea</taxon>
        <taxon>Araneidae</taxon>
        <taxon>Caerostris</taxon>
    </lineage>
</organism>
<keyword evidence="3" id="KW-1185">Reference proteome</keyword>
<evidence type="ECO:0000313" key="2">
    <source>
        <dbReference type="EMBL" id="GIY06409.1"/>
    </source>
</evidence>
<dbReference type="AlphaFoldDB" id="A0AAV4QAG8"/>
<protein>
    <submittedName>
        <fullName evidence="2">Uncharacterized protein</fullName>
    </submittedName>
</protein>